<dbReference type="Pfam" id="PF05916">
    <property type="entry name" value="Sld5"/>
    <property type="match status" value="1"/>
</dbReference>
<comment type="caution">
    <text evidence="8">The sequence shown here is derived from an EMBL/GenBank/DDBJ whole genome shotgun (WGS) entry which is preliminary data.</text>
</comment>
<evidence type="ECO:0000313" key="9">
    <source>
        <dbReference type="EMBL" id="KAF0314158.1"/>
    </source>
</evidence>
<protein>
    <recommendedName>
        <fullName evidence="5">DNA replication complex GINS protein PSF2</fullName>
    </recommendedName>
</protein>
<dbReference type="SUPFAM" id="SSF160059">
    <property type="entry name" value="PriA/YqbF domain"/>
    <property type="match status" value="1"/>
</dbReference>
<evidence type="ECO:0000256" key="5">
    <source>
        <dbReference type="PIRNR" id="PIRNR028998"/>
    </source>
</evidence>
<proteinExistence type="inferred from homology"/>
<dbReference type="SUPFAM" id="SSF158573">
    <property type="entry name" value="GINS helical bundle-like"/>
    <property type="match status" value="1"/>
</dbReference>
<dbReference type="PANTHER" id="PTHR12772:SF0">
    <property type="entry name" value="DNA REPLICATION COMPLEX GINS PROTEIN PSF2"/>
    <property type="match status" value="1"/>
</dbReference>
<reference evidence="8 10" key="1">
    <citation type="submission" date="2019-07" db="EMBL/GenBank/DDBJ databases">
        <title>Draft genome assembly of a fouling barnacle, Amphibalanus amphitrite (Darwin, 1854): The first reference genome for Thecostraca.</title>
        <authorList>
            <person name="Kim W."/>
        </authorList>
    </citation>
    <scope>NUCLEOTIDE SEQUENCE [LARGE SCALE GENOMIC DNA]</scope>
    <source>
        <strain evidence="8">SNU_AA5</strain>
        <tissue evidence="8">Soma without cirri and trophi</tissue>
    </source>
</reference>
<dbReference type="GO" id="GO:0006260">
    <property type="term" value="P:DNA replication"/>
    <property type="evidence" value="ECO:0007669"/>
    <property type="project" value="UniProtKB-KW"/>
</dbReference>
<keyword evidence="3 5" id="KW-0235">DNA replication</keyword>
<dbReference type="InterPro" id="IPR021151">
    <property type="entry name" value="GINS_A"/>
</dbReference>
<dbReference type="EMBL" id="VIIS01000042">
    <property type="protein sequence ID" value="KAF0314158.1"/>
    <property type="molecule type" value="Genomic_DNA"/>
</dbReference>
<evidence type="ECO:0000256" key="3">
    <source>
        <dbReference type="ARBA" id="ARBA00022705"/>
    </source>
</evidence>
<dbReference type="Proteomes" id="UP000440578">
    <property type="component" value="Unassembled WGS sequence"/>
</dbReference>
<gene>
    <name evidence="8" type="primary">gins2_1</name>
    <name evidence="9" type="synonym">gins2_0</name>
    <name evidence="9" type="ORF">FJT64_015370</name>
    <name evidence="8" type="ORF">FJT64_015918</name>
</gene>
<keyword evidence="4 5" id="KW-0539">Nucleus</keyword>
<dbReference type="GO" id="GO:0000727">
    <property type="term" value="P:double-strand break repair via break-induced replication"/>
    <property type="evidence" value="ECO:0007669"/>
    <property type="project" value="TreeGrafter"/>
</dbReference>
<dbReference type="Gene3D" id="3.40.5.50">
    <property type="match status" value="1"/>
</dbReference>
<evidence type="ECO:0000256" key="2">
    <source>
        <dbReference type="ARBA" id="ARBA00010565"/>
    </source>
</evidence>
<evidence type="ECO:0000313" key="8">
    <source>
        <dbReference type="EMBL" id="KAF0313543.1"/>
    </source>
</evidence>
<evidence type="ECO:0000256" key="1">
    <source>
        <dbReference type="ARBA" id="ARBA00004123"/>
    </source>
</evidence>
<evidence type="ECO:0000313" key="10">
    <source>
        <dbReference type="Proteomes" id="UP000440578"/>
    </source>
</evidence>
<dbReference type="CDD" id="cd21694">
    <property type="entry name" value="GINS_B_Psf2"/>
    <property type="match status" value="1"/>
</dbReference>
<dbReference type="FunFam" id="3.40.5.50:FF:000001">
    <property type="entry name" value="DNA replication complex GINS protein PSF2"/>
    <property type="match status" value="1"/>
</dbReference>
<sequence>MISPEEMEFLAEFGVLTIIPNFQQEQLYLIGGDVGPFRPALPVEVPVWLAVNLRQRSKCRIVPPDWMEVDRLQEKKEEEKNSAHFTPMPCEHYMELTQLIMDVAAGDVPRADQIRTIIKDIWDIRVAKLRSSVDAFLKSNSSYAKLDHLTLLELNTVRPFLNHSLDQLYRLKKDTYRSLTMDASRTS</sequence>
<evidence type="ECO:0000256" key="4">
    <source>
        <dbReference type="ARBA" id="ARBA00023242"/>
    </source>
</evidence>
<organism evidence="8 10">
    <name type="scientific">Amphibalanus amphitrite</name>
    <name type="common">Striped barnacle</name>
    <name type="synonym">Balanus amphitrite</name>
    <dbReference type="NCBI Taxonomy" id="1232801"/>
    <lineage>
        <taxon>Eukaryota</taxon>
        <taxon>Metazoa</taxon>
        <taxon>Ecdysozoa</taxon>
        <taxon>Arthropoda</taxon>
        <taxon>Crustacea</taxon>
        <taxon>Multicrustacea</taxon>
        <taxon>Cirripedia</taxon>
        <taxon>Thoracica</taxon>
        <taxon>Thoracicalcarea</taxon>
        <taxon>Balanomorpha</taxon>
        <taxon>Balanoidea</taxon>
        <taxon>Balanidae</taxon>
        <taxon>Amphibalaninae</taxon>
        <taxon>Amphibalanus</taxon>
    </lineage>
</organism>
<keyword evidence="10" id="KW-1185">Reference proteome</keyword>
<comment type="subunit">
    <text evidence="5">Component of the GINS complex.</text>
</comment>
<evidence type="ECO:0000259" key="7">
    <source>
        <dbReference type="Pfam" id="PF25005"/>
    </source>
</evidence>
<dbReference type="CDD" id="cd11712">
    <property type="entry name" value="GINS_A_psf2"/>
    <property type="match status" value="1"/>
</dbReference>
<dbReference type="GO" id="GO:0071162">
    <property type="term" value="C:CMG complex"/>
    <property type="evidence" value="ECO:0007669"/>
    <property type="project" value="UniProtKB-ARBA"/>
</dbReference>
<dbReference type="GO" id="GO:0000811">
    <property type="term" value="C:GINS complex"/>
    <property type="evidence" value="ECO:0007669"/>
    <property type="project" value="TreeGrafter"/>
</dbReference>
<comment type="subcellular location">
    <subcellularLocation>
        <location evidence="1 5">Nucleus</location>
    </subcellularLocation>
</comment>
<name>A0A6A4X5R1_AMPAM</name>
<dbReference type="OrthoDB" id="1938138at2759"/>
<feature type="domain" description="GINS subunit" evidence="6">
    <location>
        <begin position="66"/>
        <end position="167"/>
    </location>
</feature>
<dbReference type="Pfam" id="PF25005">
    <property type="entry name" value="PSF2_N"/>
    <property type="match status" value="1"/>
</dbReference>
<dbReference type="PIRSF" id="PIRSF028998">
    <property type="entry name" value="GINS_Psf2_subgr"/>
    <property type="match status" value="1"/>
</dbReference>
<accession>A0A6A4X5R1</accession>
<dbReference type="FunFam" id="1.20.58.1020:FF:000001">
    <property type="entry name" value="DNA replication complex GINS protein PSF2"/>
    <property type="match status" value="1"/>
</dbReference>
<comment type="similarity">
    <text evidence="2 5">Belongs to the GINS2/PSF2 family.</text>
</comment>
<feature type="domain" description="DNA replication complex GINS protein PSF2 N-terminal" evidence="7">
    <location>
        <begin position="3"/>
        <end position="62"/>
    </location>
</feature>
<dbReference type="AlphaFoldDB" id="A0A6A4X5R1"/>
<dbReference type="InterPro" id="IPR007257">
    <property type="entry name" value="GINS_Psf2"/>
</dbReference>
<dbReference type="EMBL" id="VIIS01000082">
    <property type="protein sequence ID" value="KAF0313543.1"/>
    <property type="molecule type" value="Genomic_DNA"/>
</dbReference>
<dbReference type="InterPro" id="IPR056784">
    <property type="entry name" value="PSF2_N"/>
</dbReference>
<dbReference type="Gene3D" id="1.20.58.1020">
    <property type="match status" value="1"/>
</dbReference>
<evidence type="ECO:0000259" key="6">
    <source>
        <dbReference type="Pfam" id="PF05916"/>
    </source>
</evidence>
<dbReference type="PANTHER" id="PTHR12772">
    <property type="entry name" value="DNA REPLICATION COMPLEX GINS PROTEIN PSF2"/>
    <property type="match status" value="1"/>
</dbReference>
<dbReference type="InterPro" id="IPR036224">
    <property type="entry name" value="GINS_bundle-like_dom_sf"/>
</dbReference>